<dbReference type="SUPFAM" id="SSF46894">
    <property type="entry name" value="C-terminal effector domain of the bipartite response regulators"/>
    <property type="match status" value="1"/>
</dbReference>
<dbReference type="SMART" id="SM00448">
    <property type="entry name" value="REC"/>
    <property type="match status" value="1"/>
</dbReference>
<name>A0ABQ4TY43_9HYPH</name>
<dbReference type="PROSITE" id="PS50110">
    <property type="entry name" value="RESPONSE_REGULATORY"/>
    <property type="match status" value="1"/>
</dbReference>
<dbReference type="Pfam" id="PF00072">
    <property type="entry name" value="Response_reg"/>
    <property type="match status" value="1"/>
</dbReference>
<dbReference type="Gene3D" id="3.40.50.2300">
    <property type="match status" value="1"/>
</dbReference>
<evidence type="ECO:0000256" key="4">
    <source>
        <dbReference type="ARBA" id="ARBA00023125"/>
    </source>
</evidence>
<dbReference type="SUPFAM" id="SSF52172">
    <property type="entry name" value="CheY-like"/>
    <property type="match status" value="1"/>
</dbReference>
<accession>A0ABQ4TY43</accession>
<gene>
    <name evidence="10" type="primary">ompR_2</name>
    <name evidence="10" type="ORF">MPOCJGCO_1879</name>
</gene>
<dbReference type="Gene3D" id="6.10.250.690">
    <property type="match status" value="1"/>
</dbReference>
<evidence type="ECO:0000256" key="6">
    <source>
        <dbReference type="PROSITE-ProRule" id="PRU00169"/>
    </source>
</evidence>
<keyword evidence="5" id="KW-0804">Transcription</keyword>
<feature type="DNA-binding region" description="OmpR/PhoB-type" evidence="7">
    <location>
        <begin position="135"/>
        <end position="237"/>
    </location>
</feature>
<dbReference type="RefSeq" id="WP_147813525.1">
    <property type="nucleotide sequence ID" value="NZ_BPRB01000095.1"/>
</dbReference>
<dbReference type="Gene3D" id="1.10.10.10">
    <property type="entry name" value="Winged helix-like DNA-binding domain superfamily/Winged helix DNA-binding domain"/>
    <property type="match status" value="1"/>
</dbReference>
<evidence type="ECO:0000256" key="1">
    <source>
        <dbReference type="ARBA" id="ARBA00022553"/>
    </source>
</evidence>
<dbReference type="InterPro" id="IPR036388">
    <property type="entry name" value="WH-like_DNA-bd_sf"/>
</dbReference>
<evidence type="ECO:0000256" key="5">
    <source>
        <dbReference type="ARBA" id="ARBA00023163"/>
    </source>
</evidence>
<keyword evidence="4 7" id="KW-0238">DNA-binding</keyword>
<dbReference type="InterPro" id="IPR001789">
    <property type="entry name" value="Sig_transdc_resp-reg_receiver"/>
</dbReference>
<feature type="domain" description="OmpR/PhoB-type" evidence="9">
    <location>
        <begin position="135"/>
        <end position="237"/>
    </location>
</feature>
<dbReference type="Proteomes" id="UP001055057">
    <property type="component" value="Unassembled WGS sequence"/>
</dbReference>
<reference evidence="10" key="1">
    <citation type="journal article" date="2021" name="Front. Microbiol.">
        <title>Comprehensive Comparative Genomics and Phenotyping of Methylobacterium Species.</title>
        <authorList>
            <person name="Alessa O."/>
            <person name="Ogura Y."/>
            <person name="Fujitani Y."/>
            <person name="Takami H."/>
            <person name="Hayashi T."/>
            <person name="Sahin N."/>
            <person name="Tani A."/>
        </authorList>
    </citation>
    <scope>NUCLEOTIDE SEQUENCE</scope>
    <source>
        <strain evidence="10">DSM 23632</strain>
    </source>
</reference>
<dbReference type="InterPro" id="IPR016032">
    <property type="entry name" value="Sig_transdc_resp-reg_C-effctor"/>
</dbReference>
<dbReference type="EMBL" id="BPRB01000095">
    <property type="protein sequence ID" value="GJE59777.1"/>
    <property type="molecule type" value="Genomic_DNA"/>
</dbReference>
<reference evidence="10" key="2">
    <citation type="submission" date="2021-08" db="EMBL/GenBank/DDBJ databases">
        <authorList>
            <person name="Tani A."/>
            <person name="Ola A."/>
            <person name="Ogura Y."/>
            <person name="Katsura K."/>
            <person name="Hayashi T."/>
        </authorList>
    </citation>
    <scope>NUCLEOTIDE SEQUENCE</scope>
    <source>
        <strain evidence="10">DSM 23632</strain>
    </source>
</reference>
<dbReference type="CDD" id="cd00383">
    <property type="entry name" value="trans_reg_C"/>
    <property type="match status" value="1"/>
</dbReference>
<dbReference type="PANTHER" id="PTHR48111:SF4">
    <property type="entry name" value="DNA-BINDING DUAL TRANSCRIPTIONAL REGULATOR OMPR"/>
    <property type="match status" value="1"/>
</dbReference>
<protein>
    <submittedName>
        <fullName evidence="10">Transcriptional regulatory protein OmpR</fullName>
    </submittedName>
</protein>
<dbReference type="PANTHER" id="PTHR48111">
    <property type="entry name" value="REGULATOR OF RPOS"/>
    <property type="match status" value="1"/>
</dbReference>
<dbReference type="Pfam" id="PF00486">
    <property type="entry name" value="Trans_reg_C"/>
    <property type="match status" value="1"/>
</dbReference>
<keyword evidence="1 6" id="KW-0597">Phosphoprotein</keyword>
<keyword evidence="3" id="KW-0805">Transcription regulation</keyword>
<evidence type="ECO:0000313" key="10">
    <source>
        <dbReference type="EMBL" id="GJE59777.1"/>
    </source>
</evidence>
<sequence>MSEGPTIVVVEDDGDIRTQLAAYLEGEGFRVIGLDGGASLDRQLAVAPAPDLIVLDWMLPGEDGLSICRRLREAGGPPVVMLTAKDEDIDRVLGLEMGADDYVSKPFNPRVLLARIRAVLRRAHGTVARADAADPETLAVADLVVDLAARRVTTGEPAAEIALTSAEYDLLHCFVTRPQRVLSRDQLLDWTRGRSADAFDRTIDVQVSRLRHKLDAGGSAAAALLKTVRNAGYILAAPVRPAP</sequence>
<feature type="domain" description="Response regulatory" evidence="8">
    <location>
        <begin position="6"/>
        <end position="120"/>
    </location>
</feature>
<dbReference type="InterPro" id="IPR011006">
    <property type="entry name" value="CheY-like_superfamily"/>
</dbReference>
<evidence type="ECO:0000256" key="2">
    <source>
        <dbReference type="ARBA" id="ARBA00023012"/>
    </source>
</evidence>
<evidence type="ECO:0000256" key="7">
    <source>
        <dbReference type="PROSITE-ProRule" id="PRU01091"/>
    </source>
</evidence>
<evidence type="ECO:0000313" key="11">
    <source>
        <dbReference type="Proteomes" id="UP001055057"/>
    </source>
</evidence>
<keyword evidence="2" id="KW-0902">Two-component regulatory system</keyword>
<organism evidence="10 11">
    <name type="scientific">Methylobacterium trifolii</name>
    <dbReference type="NCBI Taxonomy" id="1003092"/>
    <lineage>
        <taxon>Bacteria</taxon>
        <taxon>Pseudomonadati</taxon>
        <taxon>Pseudomonadota</taxon>
        <taxon>Alphaproteobacteria</taxon>
        <taxon>Hyphomicrobiales</taxon>
        <taxon>Methylobacteriaceae</taxon>
        <taxon>Methylobacterium</taxon>
    </lineage>
</organism>
<proteinExistence type="predicted"/>
<evidence type="ECO:0000259" key="8">
    <source>
        <dbReference type="PROSITE" id="PS50110"/>
    </source>
</evidence>
<feature type="modified residue" description="4-aspartylphosphate" evidence="6">
    <location>
        <position position="56"/>
    </location>
</feature>
<dbReference type="InterPro" id="IPR039420">
    <property type="entry name" value="WalR-like"/>
</dbReference>
<evidence type="ECO:0000259" key="9">
    <source>
        <dbReference type="PROSITE" id="PS51755"/>
    </source>
</evidence>
<evidence type="ECO:0000256" key="3">
    <source>
        <dbReference type="ARBA" id="ARBA00023015"/>
    </source>
</evidence>
<dbReference type="InterPro" id="IPR001867">
    <property type="entry name" value="OmpR/PhoB-type_DNA-bd"/>
</dbReference>
<dbReference type="SMART" id="SM00862">
    <property type="entry name" value="Trans_reg_C"/>
    <property type="match status" value="1"/>
</dbReference>
<keyword evidence="11" id="KW-1185">Reference proteome</keyword>
<dbReference type="PROSITE" id="PS51755">
    <property type="entry name" value="OMPR_PHOB"/>
    <property type="match status" value="1"/>
</dbReference>
<comment type="caution">
    <text evidence="10">The sequence shown here is derived from an EMBL/GenBank/DDBJ whole genome shotgun (WGS) entry which is preliminary data.</text>
</comment>